<evidence type="ECO:0000259" key="1">
    <source>
        <dbReference type="Pfam" id="PF04993"/>
    </source>
</evidence>
<sequence>MFGGLSFMVNERMAVAAGRVGDLLVRVNPADYDALLEDGGVPAFMGKDRPMGPGWLSVPSERVQDESDLAHWLDVGIHSGDAKA</sequence>
<evidence type="ECO:0000313" key="2">
    <source>
        <dbReference type="EMBL" id="QBR90580.1"/>
    </source>
</evidence>
<protein>
    <submittedName>
        <fullName evidence="2">TfoX family protein</fullName>
    </submittedName>
</protein>
<dbReference type="SUPFAM" id="SSF159894">
    <property type="entry name" value="YgaC/TfoX-N like"/>
    <property type="match status" value="1"/>
</dbReference>
<dbReference type="InterPro" id="IPR007076">
    <property type="entry name" value="TfoX_N"/>
</dbReference>
<evidence type="ECO:0000313" key="3">
    <source>
        <dbReference type="Proteomes" id="UP000295748"/>
    </source>
</evidence>
<dbReference type="EMBL" id="CP038266">
    <property type="protein sequence ID" value="QBR90580.1"/>
    <property type="molecule type" value="Genomic_DNA"/>
</dbReference>
<dbReference type="Gene3D" id="3.30.1460.30">
    <property type="entry name" value="YgaC/TfoX-N like chaperone"/>
    <property type="match status" value="1"/>
</dbReference>
<accession>A0ABX5SZ95</accession>
<reference evidence="2 3" key="1">
    <citation type="submission" date="2019-03" db="EMBL/GenBank/DDBJ databases">
        <authorList>
            <person name="Dong K."/>
        </authorList>
    </citation>
    <scope>NUCLEOTIDE SEQUENCE [LARGE SCALE GENOMIC DNA]</scope>
    <source>
        <strain evidence="3">dk512</strain>
    </source>
</reference>
<keyword evidence="3" id="KW-1185">Reference proteome</keyword>
<feature type="domain" description="TfoX N-terminal" evidence="1">
    <location>
        <begin position="1"/>
        <end position="76"/>
    </location>
</feature>
<proteinExistence type="predicted"/>
<dbReference type="Pfam" id="PF04993">
    <property type="entry name" value="TfoX_N"/>
    <property type="match status" value="1"/>
</dbReference>
<dbReference type="Proteomes" id="UP000295748">
    <property type="component" value="Chromosome"/>
</dbReference>
<gene>
    <name evidence="2" type="ORF">E4K62_03955</name>
</gene>
<name>A0ABX5SZ95_9MICO</name>
<organism evidence="2 3">
    <name type="scientific">Microbacterium wangchenii</name>
    <dbReference type="NCBI Taxonomy" id="2541726"/>
    <lineage>
        <taxon>Bacteria</taxon>
        <taxon>Bacillati</taxon>
        <taxon>Actinomycetota</taxon>
        <taxon>Actinomycetes</taxon>
        <taxon>Micrococcales</taxon>
        <taxon>Microbacteriaceae</taxon>
        <taxon>Microbacterium</taxon>
    </lineage>
</organism>